<evidence type="ECO:0000256" key="6">
    <source>
        <dbReference type="ARBA" id="ARBA00022989"/>
    </source>
</evidence>
<keyword evidence="6 8" id="KW-1133">Transmembrane helix</keyword>
<keyword evidence="2" id="KW-0813">Transport</keyword>
<comment type="subcellular location">
    <subcellularLocation>
        <location evidence="1">Cell inner membrane</location>
        <topology evidence="1">Multi-pass membrane protein</topology>
    </subcellularLocation>
</comment>
<keyword evidence="5 8" id="KW-0812">Transmembrane</keyword>
<evidence type="ECO:0000256" key="1">
    <source>
        <dbReference type="ARBA" id="ARBA00004429"/>
    </source>
</evidence>
<evidence type="ECO:0000313" key="10">
    <source>
        <dbReference type="EMBL" id="SCY27411.1"/>
    </source>
</evidence>
<comment type="caution">
    <text evidence="10">The sequence shown here is derived from an EMBL/GenBank/DDBJ whole genome shotgun (WGS) entry which is preliminary data.</text>
</comment>
<dbReference type="PANTHER" id="PTHR23522:SF10">
    <property type="entry name" value="3-PHENYLPROPIONIC ACID TRANSPORTER-RELATED"/>
    <property type="match status" value="1"/>
</dbReference>
<evidence type="ECO:0000256" key="8">
    <source>
        <dbReference type="SAM" id="Phobius"/>
    </source>
</evidence>
<name>A0A1G5EKU3_9PAST</name>
<evidence type="ECO:0000256" key="3">
    <source>
        <dbReference type="ARBA" id="ARBA00022475"/>
    </source>
</evidence>
<dbReference type="InterPro" id="IPR026032">
    <property type="entry name" value="HcaT-like"/>
</dbReference>
<gene>
    <name evidence="10" type="ORF">SAMN02910354_02076</name>
</gene>
<evidence type="ECO:0000259" key="9">
    <source>
        <dbReference type="Pfam" id="PF12832"/>
    </source>
</evidence>
<dbReference type="Proteomes" id="UP000199588">
    <property type="component" value="Unassembled WGS sequence"/>
</dbReference>
<protein>
    <submittedName>
        <fullName evidence="10">MFS transporter, PPP family, 3-phenylpropionic acid transporter</fullName>
    </submittedName>
</protein>
<feature type="transmembrane region" description="Helical" evidence="8">
    <location>
        <begin position="40"/>
        <end position="59"/>
    </location>
</feature>
<accession>A0A1G5EKU3</accession>
<dbReference type="Pfam" id="PF12832">
    <property type="entry name" value="MFS_1_like"/>
    <property type="match status" value="1"/>
</dbReference>
<dbReference type="NCBIfam" id="NF037955">
    <property type="entry name" value="mfs"/>
    <property type="match status" value="1"/>
</dbReference>
<feature type="transmembrane region" description="Helical" evidence="8">
    <location>
        <begin position="71"/>
        <end position="89"/>
    </location>
</feature>
<reference evidence="10 11" key="1">
    <citation type="submission" date="2016-10" db="EMBL/GenBank/DDBJ databases">
        <authorList>
            <person name="Varghese N."/>
            <person name="Submissions S."/>
        </authorList>
    </citation>
    <scope>NUCLEOTIDE SEQUENCE [LARGE SCALE GENOMIC DNA]</scope>
    <source>
        <strain evidence="10 11">DSM 22022</strain>
    </source>
</reference>
<feature type="transmembrane region" description="Helical" evidence="8">
    <location>
        <begin position="358"/>
        <end position="375"/>
    </location>
</feature>
<evidence type="ECO:0000313" key="11">
    <source>
        <dbReference type="Proteomes" id="UP000199588"/>
    </source>
</evidence>
<feature type="transmembrane region" description="Helical" evidence="8">
    <location>
        <begin position="266"/>
        <end position="285"/>
    </location>
</feature>
<feature type="transmembrane region" description="Helical" evidence="8">
    <location>
        <begin position="243"/>
        <end position="259"/>
    </location>
</feature>
<dbReference type="SUPFAM" id="SSF103473">
    <property type="entry name" value="MFS general substrate transporter"/>
    <property type="match status" value="1"/>
</dbReference>
<keyword evidence="4" id="KW-0997">Cell inner membrane</keyword>
<evidence type="ECO:0000256" key="4">
    <source>
        <dbReference type="ARBA" id="ARBA00022519"/>
    </source>
</evidence>
<dbReference type="EMBL" id="FMUQ01000023">
    <property type="protein sequence ID" value="SCY27411.1"/>
    <property type="molecule type" value="Genomic_DNA"/>
</dbReference>
<evidence type="ECO:0000256" key="5">
    <source>
        <dbReference type="ARBA" id="ARBA00022692"/>
    </source>
</evidence>
<feature type="transmembrane region" description="Helical" evidence="8">
    <location>
        <begin position="95"/>
        <end position="114"/>
    </location>
</feature>
<feature type="transmembrane region" description="Helical" evidence="8">
    <location>
        <begin position="135"/>
        <end position="153"/>
    </location>
</feature>
<proteinExistence type="predicted"/>
<dbReference type="Gene3D" id="1.20.1250.20">
    <property type="entry name" value="MFS general substrate transporter like domains"/>
    <property type="match status" value="2"/>
</dbReference>
<feature type="transmembrane region" description="Helical" evidence="8">
    <location>
        <begin position="331"/>
        <end position="352"/>
    </location>
</feature>
<sequence length="381" mass="42037">MNVRPFTWLALSYFGYYCAYGVLVPFLPVWLKSQNYGTELIGAVIASSYLFRFLGGIFFPSRVKRANQILSALRLLAWANVFVITAMAFVSESFWLIFIAIAVFSMVNAAGMPLTDSMATTWQRQIRLDYGKARLIGSAAFVVGVTVFGSLIGAIGEQYIISILIGLFGLYAVLQMVPPQPKPADEDKNSAKSAVGFGELLKKPTHLRLIIAAMLIQGSHAGYYVYSVIYWTNRGIAVETTSLLWGLGVIAEILLFFFSGRLFRNWSVNAIFYLSAAAAALRWGAFSYTDALWQIALLQCLHSLTFAALHYAMVRYIGMQPQNAMVRLQSLYSGLASCASVALLTALAGIIYPISSHWVFLVMMICALIALFVIPRKPTNA</sequence>
<organism evidence="10 11">
    <name type="scientific">Basfia succiniciproducens</name>
    <dbReference type="NCBI Taxonomy" id="653940"/>
    <lineage>
        <taxon>Bacteria</taxon>
        <taxon>Pseudomonadati</taxon>
        <taxon>Pseudomonadota</taxon>
        <taxon>Gammaproteobacteria</taxon>
        <taxon>Pasteurellales</taxon>
        <taxon>Pasteurellaceae</taxon>
        <taxon>Basfia</taxon>
    </lineage>
</organism>
<dbReference type="RefSeq" id="WP_090656778.1">
    <property type="nucleotide sequence ID" value="NZ_CP015031.1"/>
</dbReference>
<feature type="domain" description="Major facilitator superfamily associated" evidence="9">
    <location>
        <begin position="7"/>
        <end position="361"/>
    </location>
</feature>
<dbReference type="InterPro" id="IPR024989">
    <property type="entry name" value="MFS_assoc_dom"/>
</dbReference>
<dbReference type="PIRSF" id="PIRSF004925">
    <property type="entry name" value="HcaT"/>
    <property type="match status" value="1"/>
</dbReference>
<feature type="transmembrane region" description="Helical" evidence="8">
    <location>
        <begin position="209"/>
        <end position="231"/>
    </location>
</feature>
<feature type="transmembrane region" description="Helical" evidence="8">
    <location>
        <begin position="159"/>
        <end position="177"/>
    </location>
</feature>
<keyword evidence="3" id="KW-1003">Cell membrane</keyword>
<evidence type="ECO:0000256" key="7">
    <source>
        <dbReference type="ARBA" id="ARBA00023136"/>
    </source>
</evidence>
<dbReference type="InterPro" id="IPR036259">
    <property type="entry name" value="MFS_trans_sf"/>
</dbReference>
<feature type="transmembrane region" description="Helical" evidence="8">
    <location>
        <begin position="291"/>
        <end position="311"/>
    </location>
</feature>
<evidence type="ECO:0000256" key="2">
    <source>
        <dbReference type="ARBA" id="ARBA00022448"/>
    </source>
</evidence>
<dbReference type="PANTHER" id="PTHR23522">
    <property type="entry name" value="BLL5896 PROTEIN"/>
    <property type="match status" value="1"/>
</dbReference>
<keyword evidence="11" id="KW-1185">Reference proteome</keyword>
<feature type="transmembrane region" description="Helical" evidence="8">
    <location>
        <begin position="7"/>
        <end position="28"/>
    </location>
</feature>
<keyword evidence="7 8" id="KW-0472">Membrane</keyword>
<dbReference type="NCBIfam" id="NF008346">
    <property type="entry name" value="PRK11128.1"/>
    <property type="match status" value="1"/>
</dbReference>